<dbReference type="PANTHER" id="PTHR11654">
    <property type="entry name" value="OLIGOPEPTIDE TRANSPORTER-RELATED"/>
    <property type="match status" value="1"/>
</dbReference>
<dbReference type="InterPro" id="IPR036259">
    <property type="entry name" value="MFS_trans_sf"/>
</dbReference>
<evidence type="ECO:0000256" key="8">
    <source>
        <dbReference type="SAM" id="Phobius"/>
    </source>
</evidence>
<feature type="coiled-coil region" evidence="7">
    <location>
        <begin position="137"/>
        <end position="178"/>
    </location>
</feature>
<feature type="transmembrane region" description="Helical" evidence="8">
    <location>
        <begin position="211"/>
        <end position="230"/>
    </location>
</feature>
<feature type="transmembrane region" description="Helical" evidence="8">
    <location>
        <begin position="277"/>
        <end position="294"/>
    </location>
</feature>
<dbReference type="GO" id="GO:0003924">
    <property type="term" value="F:GTPase activity"/>
    <property type="evidence" value="ECO:0007669"/>
    <property type="project" value="InterPro"/>
</dbReference>
<proteinExistence type="inferred from homology"/>
<protein>
    <recommendedName>
        <fullName evidence="9">MADS-box domain-containing protein</fullName>
    </recommendedName>
</protein>
<evidence type="ECO:0000256" key="4">
    <source>
        <dbReference type="ARBA" id="ARBA00023163"/>
    </source>
</evidence>
<evidence type="ECO:0000256" key="3">
    <source>
        <dbReference type="ARBA" id="ARBA00023125"/>
    </source>
</evidence>
<dbReference type="EMBL" id="SDRB02012058">
    <property type="protein sequence ID" value="THF99040.1"/>
    <property type="molecule type" value="Genomic_DNA"/>
</dbReference>
<name>A0A4S4D978_CAMSN</name>
<dbReference type="Gene3D" id="1.20.1250.20">
    <property type="entry name" value="MFS general substrate transporter like domains"/>
    <property type="match status" value="1"/>
</dbReference>
<dbReference type="GO" id="GO:0046983">
    <property type="term" value="F:protein dimerization activity"/>
    <property type="evidence" value="ECO:0007669"/>
    <property type="project" value="InterPro"/>
</dbReference>
<dbReference type="Pfam" id="PF00319">
    <property type="entry name" value="SRF-TF"/>
    <property type="match status" value="1"/>
</dbReference>
<feature type="transmembrane region" description="Helical" evidence="8">
    <location>
        <begin position="306"/>
        <end position="328"/>
    </location>
</feature>
<dbReference type="GO" id="GO:0022857">
    <property type="term" value="F:transmembrane transporter activity"/>
    <property type="evidence" value="ECO:0007669"/>
    <property type="project" value="InterPro"/>
</dbReference>
<dbReference type="InterPro" id="IPR027417">
    <property type="entry name" value="P-loop_NTPase"/>
</dbReference>
<dbReference type="PROSITE" id="PS51419">
    <property type="entry name" value="RAB"/>
    <property type="match status" value="1"/>
</dbReference>
<sequence>MAASGKKPKKDECTLEQRLCGSSEATYEKHAFLVPHSSERVFAQASFAVPDFYKEKLRDQFCQLKQLRTPVAEFKAAFTSLSRFAPELVAFEERRCLEFEKKLRHGLKNVKLKENISEARIDAIKIANDRQALCAKLLTCETERNELQQIYAMYEEKIESLEMSQVALEELMIKKEEELKCAMATIGLWNKGSKTLEDIIGSQQMYCDKSGIGFVIVLLEIVALIAILQIMTLRKKFVFVGCNGLRSAEWYSGLMLVCWLPCCMLLYLTCIWDPQSVLCLWVMLVGFAAISSAIRGVAFSSAIRDAAISSAISSISLLLVLLSVLLFLDKAATVTEEDDLKSPNLWRLNTVHRVEELKSVIRMGPIWAAGIILITAYSQQTTFSLQQAKTMDRHLTSSFQIPAGSMTVFTFTCMLTTTAFYDRLFVPFIRTFTGIDRGITFLQRQSFLNTSKWIQEVRTERGSDVIIVVVRNKTDLVDKRQVSIEEGEAKARDLNVMFIETSAKAGFNIKPLFRKIAAALPGMETLSSTKQEDMVDVNLKSSNPSSSQSQQSGGCAYGLFKKTGEVCNLCGTEAAFITFSNAGNTFTFGNPSIDSVLDRYLSMTSSSSRASASFSSLFRYTVSTQIYAP</sequence>
<keyword evidence="3" id="KW-0238">DNA-binding</keyword>
<feature type="transmembrane region" description="Helical" evidence="8">
    <location>
        <begin position="250"/>
        <end position="270"/>
    </location>
</feature>
<evidence type="ECO:0000256" key="7">
    <source>
        <dbReference type="SAM" id="Coils"/>
    </source>
</evidence>
<evidence type="ECO:0000256" key="5">
    <source>
        <dbReference type="ARBA" id="ARBA00023242"/>
    </source>
</evidence>
<dbReference type="InterPro" id="IPR001806">
    <property type="entry name" value="Small_GTPase"/>
</dbReference>
<keyword evidence="8" id="KW-1133">Transmembrane helix</keyword>
<evidence type="ECO:0000259" key="9">
    <source>
        <dbReference type="PROSITE" id="PS50066"/>
    </source>
</evidence>
<keyword evidence="4" id="KW-0804">Transcription</keyword>
<dbReference type="InterPro" id="IPR036879">
    <property type="entry name" value="TF_MADSbox_sf"/>
</dbReference>
<dbReference type="InterPro" id="IPR002100">
    <property type="entry name" value="TF_MADSbox"/>
</dbReference>
<dbReference type="PRINTS" id="PR00449">
    <property type="entry name" value="RASTRNSFRMNG"/>
</dbReference>
<dbReference type="GO" id="GO:0005525">
    <property type="term" value="F:GTP binding"/>
    <property type="evidence" value="ECO:0007669"/>
    <property type="project" value="InterPro"/>
</dbReference>
<evidence type="ECO:0000313" key="11">
    <source>
        <dbReference type="Proteomes" id="UP000306102"/>
    </source>
</evidence>
<comment type="similarity">
    <text evidence="6">Belongs to the major facilitator superfamily. Phosphate:H(+) symporter (TC 2.A.1.9) family.</text>
</comment>
<keyword evidence="8" id="KW-0812">Transmembrane</keyword>
<dbReference type="Gene3D" id="3.40.1810.10">
    <property type="entry name" value="Transcription factor, MADS-box"/>
    <property type="match status" value="1"/>
</dbReference>
<dbReference type="GO" id="GO:0005634">
    <property type="term" value="C:nucleus"/>
    <property type="evidence" value="ECO:0007669"/>
    <property type="project" value="UniProtKB-SubCell"/>
</dbReference>
<feature type="transmembrane region" description="Helical" evidence="8">
    <location>
        <begin position="399"/>
        <end position="421"/>
    </location>
</feature>
<keyword evidence="5" id="KW-0539">Nucleus</keyword>
<dbReference type="Proteomes" id="UP000306102">
    <property type="component" value="Unassembled WGS sequence"/>
</dbReference>
<dbReference type="SUPFAM" id="SSF52540">
    <property type="entry name" value="P-loop containing nucleoside triphosphate hydrolases"/>
    <property type="match status" value="1"/>
</dbReference>
<keyword evidence="11" id="KW-1185">Reference proteome</keyword>
<keyword evidence="2" id="KW-0805">Transcription regulation</keyword>
<dbReference type="SUPFAM" id="SSF55455">
    <property type="entry name" value="SRF-like"/>
    <property type="match status" value="1"/>
</dbReference>
<dbReference type="SMART" id="SM00173">
    <property type="entry name" value="RAS"/>
    <property type="match status" value="1"/>
</dbReference>
<dbReference type="Pfam" id="PF00071">
    <property type="entry name" value="Ras"/>
    <property type="match status" value="1"/>
</dbReference>
<evidence type="ECO:0000256" key="6">
    <source>
        <dbReference type="ARBA" id="ARBA00044504"/>
    </source>
</evidence>
<comment type="subcellular location">
    <subcellularLocation>
        <location evidence="1">Nucleus</location>
    </subcellularLocation>
</comment>
<evidence type="ECO:0000256" key="2">
    <source>
        <dbReference type="ARBA" id="ARBA00023015"/>
    </source>
</evidence>
<dbReference type="SMART" id="SM00175">
    <property type="entry name" value="RAB"/>
    <property type="match status" value="1"/>
</dbReference>
<comment type="caution">
    <text evidence="10">The sequence shown here is derived from an EMBL/GenBank/DDBJ whole genome shotgun (WGS) entry which is preliminary data.</text>
</comment>
<keyword evidence="8" id="KW-0472">Membrane</keyword>
<evidence type="ECO:0000313" key="10">
    <source>
        <dbReference type="EMBL" id="THF99040.1"/>
    </source>
</evidence>
<evidence type="ECO:0000256" key="1">
    <source>
        <dbReference type="ARBA" id="ARBA00004123"/>
    </source>
</evidence>
<reference evidence="10 11" key="1">
    <citation type="journal article" date="2018" name="Proc. Natl. Acad. Sci. U.S.A.">
        <title>Draft genome sequence of Camellia sinensis var. sinensis provides insights into the evolution of the tea genome and tea quality.</title>
        <authorList>
            <person name="Wei C."/>
            <person name="Yang H."/>
            <person name="Wang S."/>
            <person name="Zhao J."/>
            <person name="Liu C."/>
            <person name="Gao L."/>
            <person name="Xia E."/>
            <person name="Lu Y."/>
            <person name="Tai Y."/>
            <person name="She G."/>
            <person name="Sun J."/>
            <person name="Cao H."/>
            <person name="Tong W."/>
            <person name="Gao Q."/>
            <person name="Li Y."/>
            <person name="Deng W."/>
            <person name="Jiang X."/>
            <person name="Wang W."/>
            <person name="Chen Q."/>
            <person name="Zhang S."/>
            <person name="Li H."/>
            <person name="Wu J."/>
            <person name="Wang P."/>
            <person name="Li P."/>
            <person name="Shi C."/>
            <person name="Zheng F."/>
            <person name="Jian J."/>
            <person name="Huang B."/>
            <person name="Shan D."/>
            <person name="Shi M."/>
            <person name="Fang C."/>
            <person name="Yue Y."/>
            <person name="Li F."/>
            <person name="Li D."/>
            <person name="Wei S."/>
            <person name="Han B."/>
            <person name="Jiang C."/>
            <person name="Yin Y."/>
            <person name="Xia T."/>
            <person name="Zhang Z."/>
            <person name="Bennetzen J.L."/>
            <person name="Zhao S."/>
            <person name="Wan X."/>
        </authorList>
    </citation>
    <scope>NUCLEOTIDE SEQUENCE [LARGE SCALE GENOMIC DNA]</scope>
    <source>
        <strain evidence="11">cv. Shuchazao</strain>
        <tissue evidence="10">Leaf</tissue>
    </source>
</reference>
<dbReference type="GO" id="GO:0003677">
    <property type="term" value="F:DNA binding"/>
    <property type="evidence" value="ECO:0007669"/>
    <property type="project" value="UniProtKB-KW"/>
</dbReference>
<gene>
    <name evidence="10" type="ORF">TEA_000656</name>
</gene>
<dbReference type="AlphaFoldDB" id="A0A4S4D978"/>
<feature type="domain" description="MADS-box" evidence="9">
    <location>
        <begin position="558"/>
        <end position="592"/>
    </location>
</feature>
<organism evidence="10 11">
    <name type="scientific">Camellia sinensis var. sinensis</name>
    <name type="common">China tea</name>
    <dbReference type="NCBI Taxonomy" id="542762"/>
    <lineage>
        <taxon>Eukaryota</taxon>
        <taxon>Viridiplantae</taxon>
        <taxon>Streptophyta</taxon>
        <taxon>Embryophyta</taxon>
        <taxon>Tracheophyta</taxon>
        <taxon>Spermatophyta</taxon>
        <taxon>Magnoliopsida</taxon>
        <taxon>eudicotyledons</taxon>
        <taxon>Gunneridae</taxon>
        <taxon>Pentapetalae</taxon>
        <taxon>asterids</taxon>
        <taxon>Ericales</taxon>
        <taxon>Theaceae</taxon>
        <taxon>Camellia</taxon>
    </lineage>
</organism>
<dbReference type="PROSITE" id="PS50066">
    <property type="entry name" value="MADS_BOX_2"/>
    <property type="match status" value="1"/>
</dbReference>
<dbReference type="STRING" id="542762.A0A4S4D978"/>
<accession>A0A4S4D978</accession>
<keyword evidence="7" id="KW-0175">Coiled coil</keyword>
<dbReference type="Gene3D" id="3.40.50.300">
    <property type="entry name" value="P-loop containing nucleotide triphosphate hydrolases"/>
    <property type="match status" value="1"/>
</dbReference>
<dbReference type="GO" id="GO:0016020">
    <property type="term" value="C:membrane"/>
    <property type="evidence" value="ECO:0007669"/>
    <property type="project" value="UniProtKB-SubCell"/>
</dbReference>